<dbReference type="SUPFAM" id="SSF54593">
    <property type="entry name" value="Glyoxalase/Bleomycin resistance protein/Dihydroxybiphenyl dioxygenase"/>
    <property type="match status" value="1"/>
</dbReference>
<evidence type="ECO:0000313" key="3">
    <source>
        <dbReference type="Proteomes" id="UP000023703"/>
    </source>
</evidence>
<protein>
    <recommendedName>
        <fullName evidence="1">VOC domain-containing protein</fullName>
    </recommendedName>
</protein>
<dbReference type="CDD" id="cd06587">
    <property type="entry name" value="VOC"/>
    <property type="match status" value="1"/>
</dbReference>
<proteinExistence type="predicted"/>
<dbReference type="Gene3D" id="3.10.180.10">
    <property type="entry name" value="2,3-Dihydroxybiphenyl 1,2-Dioxygenase, domain 1"/>
    <property type="match status" value="1"/>
</dbReference>
<dbReference type="InterPro" id="IPR037523">
    <property type="entry name" value="VOC_core"/>
</dbReference>
<dbReference type="eggNOG" id="COG0346">
    <property type="taxonomic scope" value="Bacteria"/>
</dbReference>
<dbReference type="AlphaFoldDB" id="X5E5F8"/>
<dbReference type="KEGG" id="cgy:CGLY_01285"/>
<dbReference type="HOGENOM" id="CLU_105391_1_0_11"/>
<reference evidence="2 3" key="1">
    <citation type="journal article" date="2015" name="Int. J. Syst. Evol. Microbiol.">
        <title>Revisiting Corynebacterium glyciniphilum (ex Kubota et al., 1972) sp. nov., nom. rev., isolated from putrefied banana.</title>
        <authorList>
            <person name="Al-Dilaimi A."/>
            <person name="Bednarz H."/>
            <person name="Lomker A."/>
            <person name="Niehaus K."/>
            <person name="Kalinowski J."/>
            <person name="Ruckert C."/>
        </authorList>
    </citation>
    <scope>NUCLEOTIDE SEQUENCE [LARGE SCALE GENOMIC DNA]</scope>
    <source>
        <strain evidence="2">AJ 3170</strain>
    </source>
</reference>
<dbReference type="EMBL" id="CP006842">
    <property type="protein sequence ID" value="AHW62705.1"/>
    <property type="molecule type" value="Genomic_DNA"/>
</dbReference>
<evidence type="ECO:0000259" key="1">
    <source>
        <dbReference type="PROSITE" id="PS51819"/>
    </source>
</evidence>
<evidence type="ECO:0000313" key="2">
    <source>
        <dbReference type="EMBL" id="AHW62705.1"/>
    </source>
</evidence>
<dbReference type="Proteomes" id="UP000023703">
    <property type="component" value="Chromosome"/>
</dbReference>
<gene>
    <name evidence="2" type="ORF">CGLY_01285</name>
</gene>
<dbReference type="RefSeq" id="WP_052539432.1">
    <property type="nucleotide sequence ID" value="NZ_CP006842.1"/>
</dbReference>
<sequence length="217" mass="22888">MKFLEITLPVHDPSRWVSWLSGHLGTPPTGGHGVRIGWTILHFTTDSSDDPPGRGHHLAFAIPTGSINDAARRIEEETDQPLLSDDGATVIDRGGNWASRSVYFAGPENSVLELIEHTDRPASAATSPSDGPPELLGVAEIGHGVSDVAAAGDNLATRYGEGLPHGFGDPARRVIAAYGDIDGAVILAGKDRPWYPTQDVLPATAEAAFVAEDDGRS</sequence>
<name>X5E5F8_9CORY</name>
<dbReference type="PROSITE" id="PS51819">
    <property type="entry name" value="VOC"/>
    <property type="match status" value="1"/>
</dbReference>
<organism evidence="2 3">
    <name type="scientific">Corynebacterium glyciniphilum AJ 3170</name>
    <dbReference type="NCBI Taxonomy" id="1404245"/>
    <lineage>
        <taxon>Bacteria</taxon>
        <taxon>Bacillati</taxon>
        <taxon>Actinomycetota</taxon>
        <taxon>Actinomycetes</taxon>
        <taxon>Mycobacteriales</taxon>
        <taxon>Corynebacteriaceae</taxon>
        <taxon>Corynebacterium</taxon>
    </lineage>
</organism>
<accession>X5E5F8</accession>
<dbReference type="InterPro" id="IPR029068">
    <property type="entry name" value="Glyas_Bleomycin-R_OHBP_Dase"/>
</dbReference>
<keyword evidence="3" id="KW-1185">Reference proteome</keyword>
<feature type="domain" description="VOC" evidence="1">
    <location>
        <begin position="2"/>
        <end position="117"/>
    </location>
</feature>
<dbReference type="STRING" id="1404245.CGLY_01285"/>
<dbReference type="OrthoDB" id="9798430at2"/>